<sequence length="579" mass="65769">MKKFRQVTGTPRFLSNFGKVFILSLVAVLFISGCSPKKESSGKASEDTGDKPDTWIADRTITGLVFMSDDDASKEMNPEIAAELKKRTGITLELQTVSSDSSLQALTAGIAAGDLPDFIAYYLNNSGRPEMQVLLKAAREGMFTDLTPYMKDSKIYSKYFEDDYLPLDTKNNIMFRPEFDGSTYMVHMTIPREAGYESRKYVGGPYIRKDIADELGITPSEINTSEKMYELAKKIKAGNFKDENGRDITPIGPTIWGGSDRDQWYRDMIWTGNSGEKFFRDPKDGKIKHESQTDYGIKRIEYVQKLMKEKLMHPEFYTMEENRAKEGVINKSFGIVADMHNFVPENSDMKYIPLGPLNSIEGEYQMELAFKSGYSGWSIPSTTKNPEDIVKFADYLASREGKLLSWYGLEGRDYTLDENGNPLVKQEVLDLLEKEPDAAKELGFRGVRSYWAEHLGYTDLDREADFGEAEYGEAVSPNVNKAAADIIKMWKYDEKFADAKIVDGYTPGSFIFEVEGGEDLDIALKNYNESLLRAFYSKNLEDAKDIMKEAAKQLERAGLKEYIQTLEEKDKHEETRIKY</sequence>
<keyword evidence="2" id="KW-0732">Signal</keyword>
<organism evidence="7 8">
    <name type="scientific">Lederbergia citrea</name>
    <dbReference type="NCBI Taxonomy" id="2833581"/>
    <lineage>
        <taxon>Bacteria</taxon>
        <taxon>Bacillati</taxon>
        <taxon>Bacillota</taxon>
        <taxon>Bacilli</taxon>
        <taxon>Bacillales</taxon>
        <taxon>Bacillaceae</taxon>
        <taxon>Lederbergia</taxon>
    </lineage>
</organism>
<comment type="caution">
    <text evidence="7">The sequence shown here is derived from an EMBL/GenBank/DDBJ whole genome shotgun (WGS) entry which is preliminary data.</text>
</comment>
<keyword evidence="1" id="KW-1003">Cell membrane</keyword>
<gene>
    <name evidence="7" type="ORF">KHA91_19295</name>
</gene>
<protein>
    <submittedName>
        <fullName evidence="7">Extracellular solute-binding protein</fullName>
    </submittedName>
</protein>
<dbReference type="SUPFAM" id="SSF53850">
    <property type="entry name" value="Periplasmic binding protein-like II"/>
    <property type="match status" value="1"/>
</dbReference>
<feature type="coiled-coil region" evidence="6">
    <location>
        <begin position="533"/>
        <end position="560"/>
    </location>
</feature>
<keyword evidence="6" id="KW-0175">Coiled coil</keyword>
<reference evidence="7 8" key="1">
    <citation type="submission" date="2021-05" db="EMBL/GenBank/DDBJ databases">
        <title>Novel Bacillus species.</title>
        <authorList>
            <person name="Liu G."/>
        </authorList>
    </citation>
    <scope>NUCLEOTIDE SEQUENCE [LARGE SCALE GENOMIC DNA]</scope>
    <source>
        <strain evidence="7 8">FJAT-49682</strain>
    </source>
</reference>
<dbReference type="InterPro" id="IPR050490">
    <property type="entry name" value="Bact_solute-bd_prot1"/>
</dbReference>
<dbReference type="EMBL" id="JAGYPN010000005">
    <property type="protein sequence ID" value="MBS4224845.1"/>
    <property type="molecule type" value="Genomic_DNA"/>
</dbReference>
<evidence type="ECO:0000313" key="8">
    <source>
        <dbReference type="Proteomes" id="UP000676456"/>
    </source>
</evidence>
<dbReference type="InterPro" id="IPR006059">
    <property type="entry name" value="SBP"/>
</dbReference>
<evidence type="ECO:0000256" key="4">
    <source>
        <dbReference type="ARBA" id="ARBA00023139"/>
    </source>
</evidence>
<evidence type="ECO:0000313" key="7">
    <source>
        <dbReference type="EMBL" id="MBS4224845.1"/>
    </source>
</evidence>
<evidence type="ECO:0000256" key="2">
    <source>
        <dbReference type="ARBA" id="ARBA00022729"/>
    </source>
</evidence>
<evidence type="ECO:0000256" key="3">
    <source>
        <dbReference type="ARBA" id="ARBA00023136"/>
    </source>
</evidence>
<keyword evidence="5" id="KW-0449">Lipoprotein</keyword>
<evidence type="ECO:0000256" key="5">
    <source>
        <dbReference type="ARBA" id="ARBA00023288"/>
    </source>
</evidence>
<name>A0A942UNZ9_9BACI</name>
<accession>A0A942UNZ9</accession>
<keyword evidence="4" id="KW-0564">Palmitate</keyword>
<dbReference type="Pfam" id="PF01547">
    <property type="entry name" value="SBP_bac_1"/>
    <property type="match status" value="1"/>
</dbReference>
<proteinExistence type="predicted"/>
<dbReference type="RefSeq" id="WP_213099904.1">
    <property type="nucleotide sequence ID" value="NZ_JAGYPN010000005.1"/>
</dbReference>
<dbReference type="PROSITE" id="PS51257">
    <property type="entry name" value="PROKAR_LIPOPROTEIN"/>
    <property type="match status" value="1"/>
</dbReference>
<dbReference type="Gene3D" id="3.40.190.10">
    <property type="entry name" value="Periplasmic binding protein-like II"/>
    <property type="match status" value="2"/>
</dbReference>
<dbReference type="PANTHER" id="PTHR43649:SF33">
    <property type="entry name" value="POLYGALACTURONAN_RHAMNOGALACTURONAN-BINDING PROTEIN YTCQ"/>
    <property type="match status" value="1"/>
</dbReference>
<dbReference type="Proteomes" id="UP000676456">
    <property type="component" value="Unassembled WGS sequence"/>
</dbReference>
<evidence type="ECO:0000256" key="6">
    <source>
        <dbReference type="SAM" id="Coils"/>
    </source>
</evidence>
<evidence type="ECO:0000256" key="1">
    <source>
        <dbReference type="ARBA" id="ARBA00022475"/>
    </source>
</evidence>
<dbReference type="AlphaFoldDB" id="A0A942UNZ9"/>
<dbReference type="PANTHER" id="PTHR43649">
    <property type="entry name" value="ARABINOSE-BINDING PROTEIN-RELATED"/>
    <property type="match status" value="1"/>
</dbReference>
<keyword evidence="3" id="KW-0472">Membrane</keyword>
<keyword evidence="8" id="KW-1185">Reference proteome</keyword>